<organism evidence="1 2">
    <name type="scientific">Mycobacterium phage Hawkeye</name>
    <dbReference type="NCBI Taxonomy" id="1458711"/>
    <lineage>
        <taxon>Viruses</taxon>
        <taxon>Duplodnaviria</taxon>
        <taxon>Heunggongvirae</taxon>
        <taxon>Uroviricota</taxon>
        <taxon>Caudoviricetes</taxon>
        <taxon>Dclasvirinae</taxon>
        <taxon>Hawkeyevirus</taxon>
        <taxon>Hawkeyevirus hawkeye</taxon>
    </lineage>
</organism>
<dbReference type="OrthoDB" id="36515at10239"/>
<evidence type="ECO:0000313" key="2">
    <source>
        <dbReference type="Proteomes" id="UP000019737"/>
    </source>
</evidence>
<keyword evidence="2" id="KW-1185">Reference proteome</keyword>
<sequence length="128" mass="14569">MQPSGLLQDQKLRNRRESGELMKITKGDIIVELENGDDPYQAINFLNALEHSNDYGYSHPPQDPSILTPKQREIYNALLDHPEGAHYTVIAEETGLAPNVVNGRLAHLHKHYKSLVQRTQWGVYQAVR</sequence>
<proteinExistence type="predicted"/>
<evidence type="ECO:0000313" key="1">
    <source>
        <dbReference type="EMBL" id="AHN84070.1"/>
    </source>
</evidence>
<reference evidence="1 2" key="1">
    <citation type="submission" date="2014-01" db="EMBL/GenBank/DDBJ databases">
        <authorList>
            <person name="Schneider V.M."/>
            <person name="Bowman C.A."/>
            <person name="Russell D.A."/>
            <person name="Pope W.H."/>
            <person name="Jacobs-Sera D."/>
            <person name="Hendrix R.W."/>
            <person name="Hatfull G.F."/>
        </authorList>
    </citation>
    <scope>NUCLEOTIDE SEQUENCE [LARGE SCALE GENOMIC DNA]</scope>
</reference>
<dbReference type="KEGG" id="vg:19527239"/>
<protein>
    <submittedName>
        <fullName evidence="1">Uncharacterized protein</fullName>
    </submittedName>
</protein>
<accession>X2KT34</accession>
<dbReference type="Proteomes" id="UP000019737">
    <property type="component" value="Segment"/>
</dbReference>
<dbReference type="RefSeq" id="YP_009035954.1">
    <property type="nucleotide sequence ID" value="NC_024209.1"/>
</dbReference>
<name>X2KT34_9CAUD</name>
<gene>
    <name evidence="1" type="primary">59</name>
    <name evidence="1" type="ORF">PBI_HAWKEYE_59</name>
</gene>
<dbReference type="EMBL" id="KJ194582">
    <property type="protein sequence ID" value="AHN84070.1"/>
    <property type="molecule type" value="Genomic_DNA"/>
</dbReference>
<dbReference type="GeneID" id="19527239"/>